<evidence type="ECO:0000313" key="3">
    <source>
        <dbReference type="EMBL" id="XBP01129.1"/>
    </source>
</evidence>
<sequence length="422" mass="45270">MNRDENDAASSSGHPSQVKAAKPSGDVSPPAASASNADSKWLSLFRAGGRLVRWLLTHGLPMYAIVGTLLALSISAFLPRILPIIETALSNQPVQASAQAKPVSAASSTSIPSSDAAPGMAQEQSPSPVQSSVADATRPITEIAKMALDTSKDRIEGIKENYDKLFAMIAAFAALLGFLGFKGFESFAQAKARAEETVAKADIAVKRAEDAQRRVTESIAEHQIFRTEEYPKFASAELYLAHGIILREIADVYEVIAKHLSQAGQNIEFGEKVARLQESLAYLERSLDHCDRNNYRVRARALGTLGNVRKRLDDPMGALTAAKGAANAAPDDPSAHYNVACYAAMVAEDKARKCSPDSEEAMVTPFVDMCVEALTTAVKLHGKFSGKAMKDPDFDWVRKHASHGVAFKAALVTTVNDEGQAL</sequence>
<organism evidence="3">
    <name type="scientific">Achromobacter sp. HNDS-1</name>
    <dbReference type="NCBI Taxonomy" id="3151598"/>
    <lineage>
        <taxon>Bacteria</taxon>
        <taxon>Pseudomonadati</taxon>
        <taxon>Pseudomonadota</taxon>
        <taxon>Betaproteobacteria</taxon>
        <taxon>Burkholderiales</taxon>
        <taxon>Alcaligenaceae</taxon>
        <taxon>Achromobacter</taxon>
    </lineage>
</organism>
<reference evidence="3" key="1">
    <citation type="submission" date="2024-05" db="EMBL/GenBank/DDBJ databases">
        <title>Transcriptome analysis of the degradation process of organic nitrogen by two heterotrophic nitrifying and aerobic denitrifying bacteria, Achromobacter sp. HNDS-1 and Enterobacter sp. HNDS-6.</title>
        <authorList>
            <person name="Huang Y."/>
        </authorList>
    </citation>
    <scope>NUCLEOTIDE SEQUENCE</scope>
    <source>
        <strain evidence="3">HNDS-1</strain>
    </source>
</reference>
<evidence type="ECO:0000256" key="2">
    <source>
        <dbReference type="SAM" id="Phobius"/>
    </source>
</evidence>
<feature type="compositionally biased region" description="Low complexity" evidence="1">
    <location>
        <begin position="104"/>
        <end position="117"/>
    </location>
</feature>
<feature type="transmembrane region" description="Helical" evidence="2">
    <location>
        <begin position="60"/>
        <end position="78"/>
    </location>
</feature>
<gene>
    <name evidence="3" type="ORF">ABFG95_11825</name>
</gene>
<name>A0AAU7LGV3_9BURK</name>
<feature type="region of interest" description="Disordered" evidence="1">
    <location>
        <begin position="100"/>
        <end position="135"/>
    </location>
</feature>
<dbReference type="SUPFAM" id="SSF48452">
    <property type="entry name" value="TPR-like"/>
    <property type="match status" value="1"/>
</dbReference>
<dbReference type="EMBL" id="CP157584">
    <property type="protein sequence ID" value="XBP01129.1"/>
    <property type="molecule type" value="Genomic_DNA"/>
</dbReference>
<proteinExistence type="predicted"/>
<keyword evidence="2" id="KW-0812">Transmembrane</keyword>
<dbReference type="RefSeq" id="WP_348995901.1">
    <property type="nucleotide sequence ID" value="NZ_CP157584.1"/>
</dbReference>
<keyword evidence="2" id="KW-0472">Membrane</keyword>
<dbReference type="KEGG" id="achh:ABFG95_11825"/>
<dbReference type="InterPro" id="IPR011990">
    <property type="entry name" value="TPR-like_helical_dom_sf"/>
</dbReference>
<protein>
    <submittedName>
        <fullName evidence="3">Uncharacterized protein</fullName>
    </submittedName>
</protein>
<feature type="compositionally biased region" description="Low complexity" evidence="1">
    <location>
        <begin position="124"/>
        <end position="133"/>
    </location>
</feature>
<evidence type="ECO:0000256" key="1">
    <source>
        <dbReference type="SAM" id="MobiDB-lite"/>
    </source>
</evidence>
<dbReference type="Gene3D" id="1.25.40.10">
    <property type="entry name" value="Tetratricopeptide repeat domain"/>
    <property type="match status" value="1"/>
</dbReference>
<dbReference type="AlphaFoldDB" id="A0AAU7LGV3"/>
<keyword evidence="2" id="KW-1133">Transmembrane helix</keyword>
<accession>A0AAU7LGV3</accession>
<feature type="region of interest" description="Disordered" evidence="1">
    <location>
        <begin position="1"/>
        <end position="35"/>
    </location>
</feature>